<dbReference type="RefSeq" id="WP_252082393.1">
    <property type="nucleotide sequence ID" value="NZ_CP092418.1"/>
</dbReference>
<gene>
    <name evidence="2" type="ORF">MJO52_14220</name>
</gene>
<name>A0ABY4VA14_9GAMM</name>
<dbReference type="EMBL" id="CP092418">
    <property type="protein sequence ID" value="USD20226.1"/>
    <property type="molecule type" value="Genomic_DNA"/>
</dbReference>
<evidence type="ECO:0000313" key="3">
    <source>
        <dbReference type="Proteomes" id="UP001055658"/>
    </source>
</evidence>
<organism evidence="2 3">
    <name type="scientific">Microbulbifer variabilis</name>
    <dbReference type="NCBI Taxonomy" id="266805"/>
    <lineage>
        <taxon>Bacteria</taxon>
        <taxon>Pseudomonadati</taxon>
        <taxon>Pseudomonadota</taxon>
        <taxon>Gammaproteobacteria</taxon>
        <taxon>Cellvibrionales</taxon>
        <taxon>Microbulbiferaceae</taxon>
        <taxon>Microbulbifer</taxon>
    </lineage>
</organism>
<accession>A0ABY4VA14</accession>
<evidence type="ECO:0000313" key="2">
    <source>
        <dbReference type="EMBL" id="USD20226.1"/>
    </source>
</evidence>
<sequence length="101" mass="10735">MKGLITPAVLLATLGYLSFEGLRLSFAGEAFAATSMVSLSQSQQGKNIEQDFSGNGAQKEMLDGSEMMEFEGDIFADVPEHAATDKSVGQRDSLGEKSPSK</sequence>
<evidence type="ECO:0000256" key="1">
    <source>
        <dbReference type="SAM" id="MobiDB-lite"/>
    </source>
</evidence>
<proteinExistence type="predicted"/>
<keyword evidence="3" id="KW-1185">Reference proteome</keyword>
<dbReference type="Proteomes" id="UP001055658">
    <property type="component" value="Chromosome"/>
</dbReference>
<feature type="region of interest" description="Disordered" evidence="1">
    <location>
        <begin position="81"/>
        <end position="101"/>
    </location>
</feature>
<protein>
    <submittedName>
        <fullName evidence="2">Uncharacterized protein</fullName>
    </submittedName>
</protein>
<reference evidence="2" key="1">
    <citation type="submission" date="2022-02" db="EMBL/GenBank/DDBJ databases">
        <title>Coral-associated bacteria.</title>
        <authorList>
            <person name="Tang K."/>
            <person name="Wang X."/>
        </authorList>
    </citation>
    <scope>NUCLEOTIDE SEQUENCE</scope>
    <source>
        <strain evidence="2">SCSIO 43006</strain>
    </source>
</reference>